<dbReference type="RefSeq" id="WP_093650565.1">
    <property type="nucleotide sequence ID" value="NZ_CTEN01000003.1"/>
</dbReference>
<protein>
    <submittedName>
        <fullName evidence="3">Blood group A-and B-cleaving endo-beta-galactosidase</fullName>
    </submittedName>
</protein>
<gene>
    <name evidence="3" type="ORF">BN1356_01307</name>
</gene>
<dbReference type="InterPro" id="IPR011071">
    <property type="entry name" value="Lyase_8-like_C"/>
</dbReference>
<dbReference type="OrthoDB" id="2479530at2"/>
<evidence type="ECO:0000259" key="2">
    <source>
        <dbReference type="Pfam" id="PF08307"/>
    </source>
</evidence>
<dbReference type="Gene3D" id="2.60.220.10">
    <property type="entry name" value="Polysaccharide lyase family 8-like, C-terminal"/>
    <property type="match status" value="1"/>
</dbReference>
<dbReference type="GO" id="GO:0005975">
    <property type="term" value="P:carbohydrate metabolic process"/>
    <property type="evidence" value="ECO:0007669"/>
    <property type="project" value="InterPro"/>
</dbReference>
<organism evidence="3 4">
    <name type="scientific">Streptococcus varani</name>
    <dbReference type="NCBI Taxonomy" id="1608583"/>
    <lineage>
        <taxon>Bacteria</taxon>
        <taxon>Bacillati</taxon>
        <taxon>Bacillota</taxon>
        <taxon>Bacilli</taxon>
        <taxon>Lactobacillales</taxon>
        <taxon>Streptococcaceae</taxon>
        <taxon>Streptococcus</taxon>
    </lineage>
</organism>
<proteinExistence type="predicted"/>
<sequence length="375" mass="42390">MLQIFPYNGASIEKALGTQGKDIFKKTVEKYSDNFIFMYKNTPAAEGNDAPTASYMKGLWLANYAHQWGGLMDTWKWYETGKWKLFADGNIGKTQGNRQWLTEPEAMLGAEAMNIYLNGGTVYNFEHPAYTYGVKNQASPLFDTVIKNFFKYIVEHPAPSKDEVLANTAVLLRGNYSQNKNGHFFEGVNTAEMASTANRKTTLDSLYKKEYEGDIFADKIDNRLFVYNYEYNKDRDQKGNFELNGKPFDLTLKSHSYAIVTDTENGLSIKLNNFRINKDSLWGTANSALAASLMPTLSKEDAIKWVDEVYIHNTPASEQQETVILLKNSLQKPTVNILSSSDSNMKPPVIEYNATTKTTTIKIITNGNVDFNINY</sequence>
<dbReference type="GO" id="GO:0003824">
    <property type="term" value="F:catalytic activity"/>
    <property type="evidence" value="ECO:0007669"/>
    <property type="project" value="UniProtKB-ARBA"/>
</dbReference>
<evidence type="ECO:0000313" key="3">
    <source>
        <dbReference type="EMBL" id="CQR24960.1"/>
    </source>
</evidence>
<dbReference type="Pfam" id="PF08306">
    <property type="entry name" value="Glyco_hydro_98M"/>
    <property type="match status" value="1"/>
</dbReference>
<dbReference type="Proteomes" id="UP000198604">
    <property type="component" value="Unassembled WGS sequence"/>
</dbReference>
<keyword evidence="4" id="KW-1185">Reference proteome</keyword>
<dbReference type="EMBL" id="CTEN01000003">
    <property type="protein sequence ID" value="CQR24960.1"/>
    <property type="molecule type" value="Genomic_DNA"/>
</dbReference>
<feature type="domain" description="Glycosyl hydrolase family 98 C-terminal" evidence="2">
    <location>
        <begin position="188"/>
        <end position="374"/>
    </location>
</feature>
<dbReference type="Gene3D" id="3.30.2330.20">
    <property type="entry name" value="family 98 glycoside hydrolase"/>
    <property type="match status" value="2"/>
</dbReference>
<evidence type="ECO:0000259" key="1">
    <source>
        <dbReference type="Pfam" id="PF08306"/>
    </source>
</evidence>
<dbReference type="Gene3D" id="3.20.20.80">
    <property type="entry name" value="Glycosidases"/>
    <property type="match status" value="2"/>
</dbReference>
<dbReference type="STRING" id="1608583.BN1356_01307"/>
<dbReference type="AlphaFoldDB" id="A0A0E3WF66"/>
<dbReference type="InterPro" id="IPR013191">
    <property type="entry name" value="GH98_central"/>
</dbReference>
<feature type="domain" description="Glycosyl hydrolase family 98 central" evidence="1">
    <location>
        <begin position="7"/>
        <end position="159"/>
    </location>
</feature>
<accession>A0A0E3WF66</accession>
<dbReference type="Pfam" id="PF08307">
    <property type="entry name" value="Glyco_hydro_98C"/>
    <property type="match status" value="1"/>
</dbReference>
<reference evidence="4" key="1">
    <citation type="submission" date="2015-03" db="EMBL/GenBank/DDBJ databases">
        <authorList>
            <person name="Urmite Genomes"/>
        </authorList>
    </citation>
    <scope>NUCLEOTIDE SEQUENCE [LARGE SCALE GENOMIC DNA]</scope>
    <source>
        <strain evidence="4">FF10</strain>
    </source>
</reference>
<name>A0A0E3WF66_9STRE</name>
<dbReference type="InterPro" id="IPR013190">
    <property type="entry name" value="GH98_C"/>
</dbReference>
<evidence type="ECO:0000313" key="4">
    <source>
        <dbReference type="Proteomes" id="UP000198604"/>
    </source>
</evidence>